<dbReference type="Pfam" id="PF14559">
    <property type="entry name" value="TPR_19"/>
    <property type="match status" value="1"/>
</dbReference>
<dbReference type="InterPro" id="IPR005746">
    <property type="entry name" value="Thioredoxin"/>
</dbReference>
<protein>
    <recommendedName>
        <fullName evidence="6">Thioredoxin</fullName>
    </recommendedName>
</protein>
<sequence>MEHIISAKGADTGDDKALIKDADSRSFVQDVLEGSKTRPVLVDFWATWCEPCKQLTPVLEKLVRESKGKIALIKVDIDKNQQIAAQLQIQSVPTVYAFYQGQPVDAFQGALPESQIRSFIDQLITLSGGADEEGKDMNAILDQGFAALAAGDTNLALRIFGGASHAEPDNVRILAGLAQTYLAVGKIEEARALLESAPKEAASDPDIIKARAALDLMDLGRDAGDVAELQDCLAKEPENHALRYDLSLALAGRAQLEEAAEHLIAIISADREWNDNAARTQLLKLFDVAGAADPFTLRWRRRLSSILFS</sequence>
<evidence type="ECO:0000259" key="7">
    <source>
        <dbReference type="PROSITE" id="PS51352"/>
    </source>
</evidence>
<keyword evidence="3" id="KW-0249">Electron transport</keyword>
<comment type="caution">
    <text evidence="8">The sequence shown here is derived from an EMBL/GenBank/DDBJ whole genome shotgun (WGS) entry which is preliminary data.</text>
</comment>
<gene>
    <name evidence="8" type="ORF">GCM10007972_07300</name>
</gene>
<dbReference type="PROSITE" id="PS51352">
    <property type="entry name" value="THIOREDOXIN_2"/>
    <property type="match status" value="1"/>
</dbReference>
<dbReference type="InterPro" id="IPR017937">
    <property type="entry name" value="Thioredoxin_CS"/>
</dbReference>
<dbReference type="PRINTS" id="PR00421">
    <property type="entry name" value="THIOREDOXIN"/>
</dbReference>
<dbReference type="InterPro" id="IPR013766">
    <property type="entry name" value="Thioredoxin_domain"/>
</dbReference>
<dbReference type="Pfam" id="PF14561">
    <property type="entry name" value="TPR_20"/>
    <property type="match status" value="1"/>
</dbReference>
<evidence type="ECO:0000256" key="2">
    <source>
        <dbReference type="ARBA" id="ARBA00022448"/>
    </source>
</evidence>
<proteinExistence type="inferred from homology"/>
<organism evidence="8 9">
    <name type="scientific">Iodidimonas muriae</name>
    <dbReference type="NCBI Taxonomy" id="261467"/>
    <lineage>
        <taxon>Bacteria</taxon>
        <taxon>Pseudomonadati</taxon>
        <taxon>Pseudomonadota</taxon>
        <taxon>Alphaproteobacteria</taxon>
        <taxon>Iodidimonadales</taxon>
        <taxon>Iodidimonadaceae</taxon>
        <taxon>Iodidimonas</taxon>
    </lineage>
</organism>
<evidence type="ECO:0000256" key="5">
    <source>
        <dbReference type="ARBA" id="ARBA00023284"/>
    </source>
</evidence>
<dbReference type="Proteomes" id="UP000602381">
    <property type="component" value="Unassembled WGS sequence"/>
</dbReference>
<reference evidence="9" key="1">
    <citation type="journal article" date="2019" name="Int. J. Syst. Evol. Microbiol.">
        <title>The Global Catalogue of Microorganisms (GCM) 10K type strain sequencing project: providing services to taxonomists for standard genome sequencing and annotation.</title>
        <authorList>
            <consortium name="The Broad Institute Genomics Platform"/>
            <consortium name="The Broad Institute Genome Sequencing Center for Infectious Disease"/>
            <person name="Wu L."/>
            <person name="Ma J."/>
        </authorList>
    </citation>
    <scope>NUCLEOTIDE SEQUENCE [LARGE SCALE GENOMIC DNA]</scope>
    <source>
        <strain evidence="9">JCM 17843</strain>
    </source>
</reference>
<dbReference type="EMBL" id="BMOV01000002">
    <property type="protein sequence ID" value="GGO07687.1"/>
    <property type="molecule type" value="Genomic_DNA"/>
</dbReference>
<dbReference type="PROSITE" id="PS00194">
    <property type="entry name" value="THIOREDOXIN_1"/>
    <property type="match status" value="1"/>
</dbReference>
<dbReference type="SUPFAM" id="SSF52833">
    <property type="entry name" value="Thioredoxin-like"/>
    <property type="match status" value="1"/>
</dbReference>
<keyword evidence="5" id="KW-0676">Redox-active center</keyword>
<feature type="domain" description="Thioredoxin" evidence="7">
    <location>
        <begin position="7"/>
        <end position="125"/>
    </location>
</feature>
<keyword evidence="9" id="KW-1185">Reference proteome</keyword>
<dbReference type="InterPro" id="IPR036249">
    <property type="entry name" value="Thioredoxin-like_sf"/>
</dbReference>
<keyword evidence="2" id="KW-0813">Transport</keyword>
<dbReference type="RefSeq" id="WP_188873491.1">
    <property type="nucleotide sequence ID" value="NZ_BMOV01000002.1"/>
</dbReference>
<comment type="similarity">
    <text evidence="1">Belongs to the thioredoxin family.</text>
</comment>
<dbReference type="CDD" id="cd02956">
    <property type="entry name" value="ybbN"/>
    <property type="match status" value="1"/>
</dbReference>
<dbReference type="NCBIfam" id="TIGR01068">
    <property type="entry name" value="thioredoxin"/>
    <property type="match status" value="1"/>
</dbReference>
<dbReference type="InterPro" id="IPR011990">
    <property type="entry name" value="TPR-like_helical_dom_sf"/>
</dbReference>
<accession>A0ABQ2L9E2</accession>
<evidence type="ECO:0000313" key="8">
    <source>
        <dbReference type="EMBL" id="GGO07687.1"/>
    </source>
</evidence>
<evidence type="ECO:0000256" key="3">
    <source>
        <dbReference type="ARBA" id="ARBA00022982"/>
    </source>
</evidence>
<dbReference type="Gene3D" id="3.40.30.10">
    <property type="entry name" value="Glutaredoxin"/>
    <property type="match status" value="1"/>
</dbReference>
<dbReference type="SUPFAM" id="SSF48452">
    <property type="entry name" value="TPR-like"/>
    <property type="match status" value="1"/>
</dbReference>
<evidence type="ECO:0000256" key="4">
    <source>
        <dbReference type="ARBA" id="ARBA00023157"/>
    </source>
</evidence>
<evidence type="ECO:0000313" key="9">
    <source>
        <dbReference type="Proteomes" id="UP000602381"/>
    </source>
</evidence>
<dbReference type="Pfam" id="PF00085">
    <property type="entry name" value="Thioredoxin"/>
    <property type="match status" value="1"/>
</dbReference>
<name>A0ABQ2L9E2_9PROT</name>
<evidence type="ECO:0000256" key="1">
    <source>
        <dbReference type="ARBA" id="ARBA00008987"/>
    </source>
</evidence>
<keyword evidence="4" id="KW-1015">Disulfide bond</keyword>
<evidence type="ECO:0000256" key="6">
    <source>
        <dbReference type="NCBIfam" id="TIGR01068"/>
    </source>
</evidence>
<dbReference type="Gene3D" id="1.25.40.10">
    <property type="entry name" value="Tetratricopeptide repeat domain"/>
    <property type="match status" value="2"/>
</dbReference>
<dbReference type="PANTHER" id="PTHR45663:SF11">
    <property type="entry name" value="GEO12009P1"/>
    <property type="match status" value="1"/>
</dbReference>
<dbReference type="PANTHER" id="PTHR45663">
    <property type="entry name" value="GEO12009P1"/>
    <property type="match status" value="1"/>
</dbReference>